<dbReference type="Proteomes" id="UP000018949">
    <property type="component" value="Unassembled WGS sequence"/>
</dbReference>
<comment type="caution">
    <text evidence="1">The sequence shown here is derived from an EMBL/GenBank/DDBJ whole genome shotgun (WGS) entry which is preliminary data.</text>
</comment>
<keyword evidence="2" id="KW-1185">Reference proteome</keyword>
<evidence type="ECO:0000313" key="2">
    <source>
        <dbReference type="Proteomes" id="UP000018949"/>
    </source>
</evidence>
<sequence length="50" mass="5929">MVLTTKLDELPIFLRELTHLMRKEYENLIPTCKMGIYYVSTTIFTKTAFN</sequence>
<protein>
    <submittedName>
        <fullName evidence="1">Uncharacterized protein</fullName>
    </submittedName>
</protein>
<dbReference type="EMBL" id="BAUW01000047">
    <property type="protein sequence ID" value="GAE46561.1"/>
    <property type="molecule type" value="Genomic_DNA"/>
</dbReference>
<gene>
    <name evidence="1" type="ORF">JCM21738_3474</name>
</gene>
<evidence type="ECO:0000313" key="1">
    <source>
        <dbReference type="EMBL" id="GAE46561.1"/>
    </source>
</evidence>
<proteinExistence type="predicted"/>
<name>W4RQI4_9BACI</name>
<accession>W4RQI4</accession>
<dbReference type="AlphaFoldDB" id="W4RQI4"/>
<organism evidence="1 2">
    <name type="scientific">Mesobacillus boroniphilus JCM 21738</name>
    <dbReference type="NCBI Taxonomy" id="1294265"/>
    <lineage>
        <taxon>Bacteria</taxon>
        <taxon>Bacillati</taxon>
        <taxon>Bacillota</taxon>
        <taxon>Bacilli</taxon>
        <taxon>Bacillales</taxon>
        <taxon>Bacillaceae</taxon>
        <taxon>Mesobacillus</taxon>
    </lineage>
</organism>
<reference evidence="1 2" key="1">
    <citation type="submission" date="2013-12" db="EMBL/GenBank/DDBJ databases">
        <title>NBRP : Genome information of microbial organism related human and environment.</title>
        <authorList>
            <person name="Hattori M."/>
            <person name="Oshima K."/>
            <person name="Inaba H."/>
            <person name="Suda W."/>
            <person name="Sakamoto M."/>
            <person name="Iino T."/>
            <person name="Kitahara M."/>
            <person name="Oshida Y."/>
            <person name="Iida T."/>
            <person name="Kudo T."/>
            <person name="Itoh T."/>
            <person name="Ahmed I."/>
            <person name="Ohkuma M."/>
        </authorList>
    </citation>
    <scope>NUCLEOTIDE SEQUENCE [LARGE SCALE GENOMIC DNA]</scope>
    <source>
        <strain evidence="1 2">JCM 21738</strain>
    </source>
</reference>